<reference evidence="1 2" key="1">
    <citation type="submission" date="2017-07" db="EMBL/GenBank/DDBJ databases">
        <title>Phylogenetic study on the rhizospheric bacterium Ochrobactrum sp. A44.</title>
        <authorList>
            <person name="Krzyzanowska D.M."/>
            <person name="Ossowicki A."/>
            <person name="Rajewska M."/>
            <person name="Maciag T."/>
            <person name="Kaczynski Z."/>
            <person name="Czerwicka M."/>
            <person name="Jafra S."/>
        </authorList>
    </citation>
    <scope>NUCLEOTIDE SEQUENCE [LARGE SCALE GENOMIC DNA]</scope>
    <source>
        <strain evidence="1 2">A44</strain>
    </source>
</reference>
<sequence length="64" mass="7512">MEAGRKNLPAFSLYQYDFFIIKKMPFCVNQSLILNIFNVGYSEQYLISINENILAERILQLFGM</sequence>
<dbReference type="Proteomes" id="UP000215256">
    <property type="component" value="Chromosome 2"/>
</dbReference>
<dbReference type="EMBL" id="CP022603">
    <property type="protein sequence ID" value="ASV84026.1"/>
    <property type="molecule type" value="Genomic_DNA"/>
</dbReference>
<gene>
    <name evidence="1" type="ORF">CES85_4817</name>
</gene>
<proteinExistence type="predicted"/>
<evidence type="ECO:0000313" key="1">
    <source>
        <dbReference type="EMBL" id="ASV84026.1"/>
    </source>
</evidence>
<name>A0A248UBI1_9HYPH</name>
<dbReference type="KEGG" id="och:CES85_4817"/>
<organism evidence="1 2">
    <name type="scientific">Ochrobactrum quorumnocens</name>
    <dbReference type="NCBI Taxonomy" id="271865"/>
    <lineage>
        <taxon>Bacteria</taxon>
        <taxon>Pseudomonadati</taxon>
        <taxon>Pseudomonadota</taxon>
        <taxon>Alphaproteobacteria</taxon>
        <taxon>Hyphomicrobiales</taxon>
        <taxon>Brucellaceae</taxon>
        <taxon>Brucella/Ochrobactrum group</taxon>
        <taxon>Ochrobactrum</taxon>
    </lineage>
</organism>
<dbReference type="AlphaFoldDB" id="A0A248UBI1"/>
<evidence type="ECO:0000313" key="2">
    <source>
        <dbReference type="Proteomes" id="UP000215256"/>
    </source>
</evidence>
<accession>A0A248UBI1</accession>
<protein>
    <submittedName>
        <fullName evidence="1">Uncharacterized protein</fullName>
    </submittedName>
</protein>